<dbReference type="GO" id="GO:0004879">
    <property type="term" value="F:nuclear receptor activity"/>
    <property type="evidence" value="ECO:0007669"/>
    <property type="project" value="InterPro"/>
</dbReference>
<dbReference type="Pfam" id="PF00105">
    <property type="entry name" value="zf-C4"/>
    <property type="match status" value="1"/>
</dbReference>
<dbReference type="GO" id="GO:0035259">
    <property type="term" value="F:nuclear glucocorticoid receptor binding"/>
    <property type="evidence" value="ECO:0007669"/>
    <property type="project" value="TreeGrafter"/>
</dbReference>
<feature type="domain" description="Nuclear receptor" evidence="12">
    <location>
        <begin position="345"/>
        <end position="420"/>
    </location>
</feature>
<accession>A0A6F9DPR7</accession>
<evidence type="ECO:0000259" key="12">
    <source>
        <dbReference type="PROSITE" id="PS51030"/>
    </source>
</evidence>
<dbReference type="SMART" id="SM00399">
    <property type="entry name" value="ZnF_C4"/>
    <property type="match status" value="1"/>
</dbReference>
<dbReference type="Gene3D" id="3.30.50.10">
    <property type="entry name" value="Erythroid Transcription Factor GATA-1, subunit A"/>
    <property type="match status" value="1"/>
</dbReference>
<organism evidence="14">
    <name type="scientific">Phallusia mammillata</name>
    <dbReference type="NCBI Taxonomy" id="59560"/>
    <lineage>
        <taxon>Eukaryota</taxon>
        <taxon>Metazoa</taxon>
        <taxon>Chordata</taxon>
        <taxon>Tunicata</taxon>
        <taxon>Ascidiacea</taxon>
        <taxon>Phlebobranchia</taxon>
        <taxon>Ascidiidae</taxon>
        <taxon>Phallusia</taxon>
    </lineage>
</organism>
<feature type="compositionally biased region" description="Polar residues" evidence="11">
    <location>
        <begin position="435"/>
        <end position="445"/>
    </location>
</feature>
<reference evidence="14" key="1">
    <citation type="submission" date="2020-04" db="EMBL/GenBank/DDBJ databases">
        <authorList>
            <person name="Neveu A P."/>
        </authorList>
    </citation>
    <scope>NUCLEOTIDE SEQUENCE</scope>
    <source>
        <tissue evidence="14">Whole embryo</tissue>
    </source>
</reference>
<dbReference type="InterPro" id="IPR003078">
    <property type="entry name" value="Retinoic_acid_rcpt"/>
</dbReference>
<dbReference type="InterPro" id="IPR013088">
    <property type="entry name" value="Znf_NHR/GATA"/>
</dbReference>
<dbReference type="PROSITE" id="PS00031">
    <property type="entry name" value="NUCLEAR_REC_DBD_1"/>
    <property type="match status" value="1"/>
</dbReference>
<keyword evidence="5 10" id="KW-0805">Transcription regulation</keyword>
<dbReference type="FunFam" id="3.30.50.10:FF:000044">
    <property type="entry name" value="retinoic acid receptor beta isoform X4"/>
    <property type="match status" value="1"/>
</dbReference>
<feature type="region of interest" description="Disordered" evidence="11">
    <location>
        <begin position="419"/>
        <end position="448"/>
    </location>
</feature>
<evidence type="ECO:0000259" key="13">
    <source>
        <dbReference type="PROSITE" id="PS51843"/>
    </source>
</evidence>
<dbReference type="PROSITE" id="PS51030">
    <property type="entry name" value="NUCLEAR_REC_DBD_2"/>
    <property type="match status" value="1"/>
</dbReference>
<evidence type="ECO:0000256" key="10">
    <source>
        <dbReference type="RuleBase" id="RU004334"/>
    </source>
</evidence>
<dbReference type="Gene3D" id="1.10.565.10">
    <property type="entry name" value="Retinoid X Receptor"/>
    <property type="match status" value="1"/>
</dbReference>
<feature type="domain" description="NR LBD" evidence="13">
    <location>
        <begin position="452"/>
        <end position="690"/>
    </location>
</feature>
<dbReference type="GO" id="GO:0071376">
    <property type="term" value="P:cellular response to corticotropin-releasing hormone stimulus"/>
    <property type="evidence" value="ECO:0007669"/>
    <property type="project" value="TreeGrafter"/>
</dbReference>
<comment type="subcellular location">
    <subcellularLocation>
        <location evidence="10">Nucleus</location>
    </subcellularLocation>
</comment>
<feature type="region of interest" description="Disordered" evidence="11">
    <location>
        <begin position="85"/>
        <end position="124"/>
    </location>
</feature>
<dbReference type="GO" id="GO:0008270">
    <property type="term" value="F:zinc ion binding"/>
    <property type="evidence" value="ECO:0007669"/>
    <property type="project" value="UniProtKB-KW"/>
</dbReference>
<feature type="compositionally biased region" description="Low complexity" evidence="11">
    <location>
        <begin position="309"/>
        <end position="328"/>
    </location>
</feature>
<dbReference type="SUPFAM" id="SSF48508">
    <property type="entry name" value="Nuclear receptor ligand-binding domain"/>
    <property type="match status" value="1"/>
</dbReference>
<dbReference type="InterPro" id="IPR047159">
    <property type="entry name" value="NR_DBD_RAR"/>
</dbReference>
<keyword evidence="4 10" id="KW-0862">Zinc</keyword>
<keyword evidence="8 10" id="KW-0675">Receptor</keyword>
<dbReference type="PRINTS" id="PR00047">
    <property type="entry name" value="STROIDFINGER"/>
</dbReference>
<dbReference type="InterPro" id="IPR001628">
    <property type="entry name" value="Znf_hrmn_rcpt"/>
</dbReference>
<feature type="region of interest" description="Disordered" evidence="11">
    <location>
        <begin position="289"/>
        <end position="339"/>
    </location>
</feature>
<dbReference type="GO" id="GO:0000978">
    <property type="term" value="F:RNA polymerase II cis-regulatory region sequence-specific DNA binding"/>
    <property type="evidence" value="ECO:0007669"/>
    <property type="project" value="TreeGrafter"/>
</dbReference>
<sequence>MAANFNELDSIDLASLAIGGCGGLKPQPTTAGYNQRYNDNINVTYNNINDCVSRPPNLNSCAVSGAEPVNGTVPTTGPYMPPSVAVKSEPNGFHPNVPPNQNSYPQAAPPSQGGFPPNANQPRNAASTMKALGFLTERTIENFFKDGKGVSHATPYPPVSRKSSLGGHAPKLGETLPPLKRSQPYSNPRDMYNANYQNYNGGALPNGRMMQHHQAYAHHRRQNGLQAGPWVPNDGGMGMGPGLPPVKMEWNEFNDRGMLRHDAYAPNMGYYPHDGSDRPIIRDESFSPPGGVHMNGFPGAERMRASPDSVGLSSTGSSYSGSESEGLSHVGQSCPPSPPPPPRTYKPCFVCGDKSSGYHYGVASCEGCKGFFRRSVQKNMQYTCHRTKNCEINKSTRSRCQFCRFQKCINAGMLRESVRNDRNKKRGKEKDMRNGSENGSPTSPEEVTCPPEIENVVITVAKSHVDTFPNTSSLSQYKVNQPPSVEAIKSKGTDGRLWEKFAELSTKSIVKIVEFAKGIPGFQDFTIADQITLLKCACLEVLFLRICSRFSPDNDSMTFSDGLVLTRNQLKFAAFGPITDQVFSFAQSLHPLEADPTEIGLLSAICLICPDRPDLEEPDKVEQLQETLLEGLKFYTRKRRPDSPQLFPKLIMKISDLRSISMRGADRVVSVKAEVAPGAMPPLITEMLENEDDE</sequence>
<dbReference type="InterPro" id="IPR035500">
    <property type="entry name" value="NHR-like_dom_sf"/>
</dbReference>
<name>A0A6F9DPR7_9ASCI</name>
<keyword evidence="7 10" id="KW-0804">Transcription</keyword>
<dbReference type="EMBL" id="LR789580">
    <property type="protein sequence ID" value="CAB3265442.1"/>
    <property type="molecule type" value="mRNA"/>
</dbReference>
<keyword evidence="6 10" id="KW-0238">DNA-binding</keyword>
<dbReference type="PANTHER" id="PTHR24085:SF9">
    <property type="match status" value="1"/>
</dbReference>
<dbReference type="InterPro" id="IPR001723">
    <property type="entry name" value="Nuclear_hrmn_rcpt"/>
</dbReference>
<dbReference type="CDD" id="cd06964">
    <property type="entry name" value="NR_DBD_RAR"/>
    <property type="match status" value="1"/>
</dbReference>
<keyword evidence="2 10" id="KW-0479">Metal-binding</keyword>
<dbReference type="GO" id="GO:0005667">
    <property type="term" value="C:transcription regulator complex"/>
    <property type="evidence" value="ECO:0007669"/>
    <property type="project" value="TreeGrafter"/>
</dbReference>
<evidence type="ECO:0000256" key="4">
    <source>
        <dbReference type="ARBA" id="ARBA00022833"/>
    </source>
</evidence>
<dbReference type="Pfam" id="PF00104">
    <property type="entry name" value="Hormone_recep"/>
    <property type="match status" value="1"/>
</dbReference>
<evidence type="ECO:0000313" key="14">
    <source>
        <dbReference type="EMBL" id="CAB3265442.1"/>
    </source>
</evidence>
<dbReference type="SUPFAM" id="SSF57716">
    <property type="entry name" value="Glucocorticoid receptor-like (DNA-binding domain)"/>
    <property type="match status" value="1"/>
</dbReference>
<keyword evidence="3 10" id="KW-0863">Zinc-finger</keyword>
<evidence type="ECO:0000256" key="3">
    <source>
        <dbReference type="ARBA" id="ARBA00022771"/>
    </source>
</evidence>
<evidence type="ECO:0000256" key="11">
    <source>
        <dbReference type="SAM" id="MobiDB-lite"/>
    </source>
</evidence>
<dbReference type="InterPro" id="IPR000536">
    <property type="entry name" value="Nucl_hrmn_rcpt_lig-bd"/>
</dbReference>
<evidence type="ECO:0000256" key="1">
    <source>
        <dbReference type="ARBA" id="ARBA00008092"/>
    </source>
</evidence>
<dbReference type="PANTHER" id="PTHR24085">
    <property type="entry name" value="NUCLEAR HORMONE RECEPTOR"/>
    <property type="match status" value="1"/>
</dbReference>
<evidence type="ECO:0000256" key="6">
    <source>
        <dbReference type="ARBA" id="ARBA00023125"/>
    </source>
</evidence>
<dbReference type="SMART" id="SM00430">
    <property type="entry name" value="HOLI"/>
    <property type="match status" value="1"/>
</dbReference>
<dbReference type="PROSITE" id="PS51843">
    <property type="entry name" value="NR_LBD"/>
    <property type="match status" value="1"/>
</dbReference>
<dbReference type="PRINTS" id="PR00398">
    <property type="entry name" value="STRDHORMONER"/>
</dbReference>
<keyword evidence="9 10" id="KW-0539">Nucleus</keyword>
<dbReference type="GO" id="GO:0048384">
    <property type="term" value="P:retinoic acid receptor signaling pathway"/>
    <property type="evidence" value="ECO:0007669"/>
    <property type="project" value="InterPro"/>
</dbReference>
<evidence type="ECO:0000256" key="8">
    <source>
        <dbReference type="ARBA" id="ARBA00023170"/>
    </source>
</evidence>
<protein>
    <submittedName>
        <fullName evidence="14">RAR retinoc acid receptor</fullName>
    </submittedName>
</protein>
<gene>
    <name evidence="14" type="primary">Rarb</name>
</gene>
<feature type="region of interest" description="Disordered" evidence="11">
    <location>
        <begin position="150"/>
        <end position="184"/>
    </location>
</feature>
<proteinExistence type="evidence at transcript level"/>
<evidence type="ECO:0000256" key="7">
    <source>
        <dbReference type="ARBA" id="ARBA00023163"/>
    </source>
</evidence>
<comment type="similarity">
    <text evidence="1">Belongs to the nuclear hormone receptor family. NR1 subfamily.</text>
</comment>
<evidence type="ECO:0000256" key="9">
    <source>
        <dbReference type="ARBA" id="ARBA00023242"/>
    </source>
</evidence>
<dbReference type="GO" id="GO:0005634">
    <property type="term" value="C:nucleus"/>
    <property type="evidence" value="ECO:0007669"/>
    <property type="project" value="UniProtKB-SubCell"/>
</dbReference>
<dbReference type="PRINTS" id="PR01292">
    <property type="entry name" value="RETNOICACIDR"/>
</dbReference>
<dbReference type="AlphaFoldDB" id="A0A6F9DPR7"/>
<evidence type="ECO:0000256" key="5">
    <source>
        <dbReference type="ARBA" id="ARBA00023015"/>
    </source>
</evidence>
<evidence type="ECO:0000256" key="2">
    <source>
        <dbReference type="ARBA" id="ARBA00022723"/>
    </source>
</evidence>